<feature type="region of interest" description="Disordered" evidence="2">
    <location>
        <begin position="307"/>
        <end position="335"/>
    </location>
</feature>
<feature type="compositionally biased region" description="Basic and acidic residues" evidence="2">
    <location>
        <begin position="662"/>
        <end position="680"/>
    </location>
</feature>
<feature type="compositionally biased region" description="Gly residues" evidence="2">
    <location>
        <begin position="450"/>
        <end position="462"/>
    </location>
</feature>
<feature type="compositionally biased region" description="Basic and acidic residues" evidence="2">
    <location>
        <begin position="89"/>
        <end position="99"/>
    </location>
</feature>
<keyword evidence="1" id="KW-0863">Zinc-finger</keyword>
<dbReference type="GO" id="GO:0006397">
    <property type="term" value="P:mRNA processing"/>
    <property type="evidence" value="ECO:0007669"/>
    <property type="project" value="InterPro"/>
</dbReference>
<name>A0A1V6TGA4_9EURO</name>
<gene>
    <name evidence="4" type="ORF">PENSTE_c006G09386</name>
</gene>
<protein>
    <recommendedName>
        <fullName evidence="3">RING-type domain-containing protein</fullName>
    </recommendedName>
</protein>
<feature type="compositionally biased region" description="Polar residues" evidence="2">
    <location>
        <begin position="307"/>
        <end position="323"/>
    </location>
</feature>
<dbReference type="PROSITE" id="PS50089">
    <property type="entry name" value="ZF_RING_2"/>
    <property type="match status" value="1"/>
</dbReference>
<dbReference type="PANTHER" id="PTHR15439:SF26">
    <property type="entry name" value="VAD-4"/>
    <property type="match status" value="1"/>
</dbReference>
<feature type="compositionally biased region" description="Basic and acidic residues" evidence="2">
    <location>
        <begin position="590"/>
        <end position="605"/>
    </location>
</feature>
<feature type="region of interest" description="Disordered" evidence="2">
    <location>
        <begin position="523"/>
        <end position="886"/>
    </location>
</feature>
<feature type="compositionally biased region" description="Basic and acidic residues" evidence="2">
    <location>
        <begin position="691"/>
        <end position="769"/>
    </location>
</feature>
<feature type="region of interest" description="Disordered" evidence="2">
    <location>
        <begin position="441"/>
        <end position="462"/>
    </location>
</feature>
<dbReference type="OrthoDB" id="106784at2759"/>
<dbReference type="SUPFAM" id="SSF57850">
    <property type="entry name" value="RING/U-box"/>
    <property type="match status" value="1"/>
</dbReference>
<evidence type="ECO:0000313" key="5">
    <source>
        <dbReference type="Proteomes" id="UP000191285"/>
    </source>
</evidence>
<feature type="region of interest" description="Disordered" evidence="2">
    <location>
        <begin position="476"/>
        <end position="508"/>
    </location>
</feature>
<evidence type="ECO:0000256" key="1">
    <source>
        <dbReference type="PROSITE-ProRule" id="PRU00175"/>
    </source>
</evidence>
<feature type="domain" description="RING-type" evidence="3">
    <location>
        <begin position="28"/>
        <end position="63"/>
    </location>
</feature>
<evidence type="ECO:0000256" key="2">
    <source>
        <dbReference type="SAM" id="MobiDB-lite"/>
    </source>
</evidence>
<dbReference type="AlphaFoldDB" id="A0A1V6TGA4"/>
<dbReference type="Gene3D" id="3.30.40.10">
    <property type="entry name" value="Zinc/RING finger domain, C3HC4 (zinc finger)"/>
    <property type="match status" value="1"/>
</dbReference>
<feature type="compositionally biased region" description="Basic residues" evidence="2">
    <location>
        <begin position="633"/>
        <end position="642"/>
    </location>
</feature>
<feature type="compositionally biased region" description="Polar residues" evidence="2">
    <location>
        <begin position="124"/>
        <end position="138"/>
    </location>
</feature>
<feature type="compositionally biased region" description="Polar residues" evidence="2">
    <location>
        <begin position="212"/>
        <end position="229"/>
    </location>
</feature>
<organism evidence="4 5">
    <name type="scientific">Penicillium steckii</name>
    <dbReference type="NCBI Taxonomy" id="303698"/>
    <lineage>
        <taxon>Eukaryota</taxon>
        <taxon>Fungi</taxon>
        <taxon>Dikarya</taxon>
        <taxon>Ascomycota</taxon>
        <taxon>Pezizomycotina</taxon>
        <taxon>Eurotiomycetes</taxon>
        <taxon>Eurotiomycetidae</taxon>
        <taxon>Eurotiales</taxon>
        <taxon>Aspergillaceae</taxon>
        <taxon>Penicillium</taxon>
    </lineage>
</organism>
<feature type="compositionally biased region" description="Basic and acidic residues" evidence="2">
    <location>
        <begin position="841"/>
        <end position="873"/>
    </location>
</feature>
<dbReference type="GO" id="GO:0008270">
    <property type="term" value="F:zinc ion binding"/>
    <property type="evidence" value="ECO:0007669"/>
    <property type="project" value="UniProtKB-KW"/>
</dbReference>
<dbReference type="GO" id="GO:0006511">
    <property type="term" value="P:ubiquitin-dependent protein catabolic process"/>
    <property type="evidence" value="ECO:0007669"/>
    <property type="project" value="TreeGrafter"/>
</dbReference>
<feature type="compositionally biased region" description="Basic and acidic residues" evidence="2">
    <location>
        <begin position="616"/>
        <end position="632"/>
    </location>
</feature>
<dbReference type="GO" id="GO:0005634">
    <property type="term" value="C:nucleus"/>
    <property type="evidence" value="ECO:0007669"/>
    <property type="project" value="TreeGrafter"/>
</dbReference>
<feature type="compositionally biased region" description="Polar residues" evidence="2">
    <location>
        <begin position="523"/>
        <end position="532"/>
    </location>
</feature>
<dbReference type="STRING" id="303698.A0A1V6TGA4"/>
<dbReference type="InterPro" id="IPR033489">
    <property type="entry name" value="RBBP6"/>
</dbReference>
<accession>A0A1V6TGA4</accession>
<dbReference type="PANTHER" id="PTHR15439">
    <property type="entry name" value="RETINOBLASTOMA-BINDING PROTEIN 6"/>
    <property type="match status" value="1"/>
</dbReference>
<dbReference type="EMBL" id="MLKD01000006">
    <property type="protein sequence ID" value="OQE25385.1"/>
    <property type="molecule type" value="Genomic_DNA"/>
</dbReference>
<feature type="region of interest" description="Disordered" evidence="2">
    <location>
        <begin position="89"/>
        <end position="229"/>
    </location>
</feature>
<dbReference type="InterPro" id="IPR001841">
    <property type="entry name" value="Znf_RING"/>
</dbReference>
<feature type="compositionally biased region" description="Basic and acidic residues" evidence="2">
    <location>
        <begin position="796"/>
        <end position="834"/>
    </location>
</feature>
<reference evidence="5" key="1">
    <citation type="journal article" date="2017" name="Nat. Microbiol.">
        <title>Global analysis of biosynthetic gene clusters reveals vast potential of secondary metabolite production in Penicillium species.</title>
        <authorList>
            <person name="Nielsen J.C."/>
            <person name="Grijseels S."/>
            <person name="Prigent S."/>
            <person name="Ji B."/>
            <person name="Dainat J."/>
            <person name="Nielsen K.F."/>
            <person name="Frisvad J.C."/>
            <person name="Workman M."/>
            <person name="Nielsen J."/>
        </authorList>
    </citation>
    <scope>NUCLEOTIDE SEQUENCE [LARGE SCALE GENOMIC DNA]</scope>
    <source>
        <strain evidence="5">IBT 24891</strain>
    </source>
</reference>
<feature type="compositionally biased region" description="Basic and acidic residues" evidence="2">
    <location>
        <begin position="151"/>
        <end position="163"/>
    </location>
</feature>
<keyword evidence="1" id="KW-0479">Metal-binding</keyword>
<sequence length="886" mass="97749">MATADPPAGLLDIASTLAQDEIPFKLRCAICNKLAVNAFRLPCCDQSICESCQASLPNTCPVCAHTPVSPDLCKPNKALRTTLKAFLRTEEKKREKERQLAAATPTPVNETPAESGSFPPEATPDQNGTIEKSPSTQVAEVPQQDIETSDEVPREDAPAESKQPDAVNGNGDSETIQPAAEPEVAGQPSVAAPAAEESTESNDREVAVDPNATPSAENTPQQPNTNMMNMGQAGFSGVGWNGMNPFMSNMFNFQNPMGMPMPMDPMAANQGMFGDYGMNMAGMGMGMGMNYNGQGMYGSSEWNGSWQAPQDNYNPNAFANGTGPQHGGAFGGPNMSYPSNSDYQSGYYGPGYGRGGFRGASRGGYGGFVPGRSSQGPGQEMPNGAVNSTDETNINGDTSHVNENGGPDLVSQESTTKAEAMDEQGPVGQQLQGIPTIETLDQSMANGPSGWQGPGYGRGGFRGPVGHGGGYWGGPMPTAGGYHQPSMPPKPPVVEGAPAAPRGMRQGLPNTSMLRQRAFQQGRVSGGNNTPVMPQGGDSEPSQDRAQPESLAQQPPQVQQSGAGSRSRSRSLSRDSRTRSTTANSVEDDVSNRRRPESKHSDGLNERVANGGRSLGDNDHESKRGRRDEYRPRRSNGHRSRANSRSPARDSDTRSSRLATVVEDRQLNRSKESAKADDPRNLASRVSGHRSSKDRLDRREEDRDRNRDRDRARPSRRRDRDRDSERNRRRDREKDRDHERTRQRDHERDRDRDRDRGRSDRDRERERDRKRSRRDRSESANAGDHSSHPRARRLKRETDNDRRDRPSSRSRPDKEKTKEKEREKEKAQEKEKDPYTLAREAANRERVLREQQNREVKSQPKSSRRDSRQDRLVGGRRINFKYEDEL</sequence>
<evidence type="ECO:0000313" key="4">
    <source>
        <dbReference type="EMBL" id="OQE25385.1"/>
    </source>
</evidence>
<dbReference type="Proteomes" id="UP000191285">
    <property type="component" value="Unassembled WGS sequence"/>
</dbReference>
<evidence type="ECO:0000259" key="3">
    <source>
        <dbReference type="PROSITE" id="PS50089"/>
    </source>
</evidence>
<comment type="caution">
    <text evidence="4">The sequence shown here is derived from an EMBL/GenBank/DDBJ whole genome shotgun (WGS) entry which is preliminary data.</text>
</comment>
<dbReference type="GO" id="GO:0016567">
    <property type="term" value="P:protein ubiquitination"/>
    <property type="evidence" value="ECO:0007669"/>
    <property type="project" value="InterPro"/>
</dbReference>
<keyword evidence="1" id="KW-0862">Zinc</keyword>
<feature type="region of interest" description="Disordered" evidence="2">
    <location>
        <begin position="363"/>
        <end position="429"/>
    </location>
</feature>
<dbReference type="CDD" id="cd16620">
    <property type="entry name" value="vRING-HC-C4C4_RBBP6"/>
    <property type="match status" value="1"/>
</dbReference>
<dbReference type="InterPro" id="IPR013083">
    <property type="entry name" value="Znf_RING/FYVE/PHD"/>
</dbReference>
<dbReference type="GO" id="GO:0061630">
    <property type="term" value="F:ubiquitin protein ligase activity"/>
    <property type="evidence" value="ECO:0007669"/>
    <property type="project" value="InterPro"/>
</dbReference>
<keyword evidence="5" id="KW-1185">Reference proteome</keyword>
<feature type="compositionally biased region" description="Polar residues" evidence="2">
    <location>
        <begin position="385"/>
        <end position="402"/>
    </location>
</feature>
<feature type="compositionally biased region" description="Polar residues" evidence="2">
    <location>
        <begin position="550"/>
        <end position="564"/>
    </location>
</feature>
<proteinExistence type="predicted"/>